<evidence type="ECO:0000313" key="1">
    <source>
        <dbReference type="Proteomes" id="UP000887574"/>
    </source>
</evidence>
<dbReference type="Proteomes" id="UP000887574">
    <property type="component" value="Unplaced"/>
</dbReference>
<accession>A0A915D5Q2</accession>
<keyword evidence="1" id="KW-1185">Reference proteome</keyword>
<protein>
    <submittedName>
        <fullName evidence="2">FBD domain-containing protein</fullName>
    </submittedName>
</protein>
<reference evidence="2" key="1">
    <citation type="submission" date="2022-11" db="UniProtKB">
        <authorList>
            <consortium name="WormBaseParasite"/>
        </authorList>
    </citation>
    <scope>IDENTIFICATION</scope>
</reference>
<dbReference type="WBParaSite" id="jg15847.3">
    <property type="protein sequence ID" value="jg15847.3"/>
    <property type="gene ID" value="jg15847"/>
</dbReference>
<sequence>MIRLDRDLLYEIAEKMVVGQAAGSDDGKSRMQVSLFSQFSKVERFVLTSSPGSYFYVHHPVERSILWRLRKGQAFLSNRKREKQSEDVVDLKKLSAMKCLCVSVGTLRLRTGLGKLPLRDLLLEKLCVVDKACSLAHLDNILALNSKQLEVSIDGVSGLHCLPENRNYQSVNCSRTETLSLVYISDCCCRDDEFPVSEWIDLLRYILACCPILKKLVSYKLHENCRVTANTLCDCFLLAIKAVKEDVLPHVLRDGCFIRVEFAAHPHLCIFEGGYPGQQP</sequence>
<dbReference type="AlphaFoldDB" id="A0A915D5Q2"/>
<proteinExistence type="predicted"/>
<evidence type="ECO:0000313" key="2">
    <source>
        <dbReference type="WBParaSite" id="jg15847.3"/>
    </source>
</evidence>
<name>A0A915D5Q2_9BILA</name>
<organism evidence="1 2">
    <name type="scientific">Ditylenchus dipsaci</name>
    <dbReference type="NCBI Taxonomy" id="166011"/>
    <lineage>
        <taxon>Eukaryota</taxon>
        <taxon>Metazoa</taxon>
        <taxon>Ecdysozoa</taxon>
        <taxon>Nematoda</taxon>
        <taxon>Chromadorea</taxon>
        <taxon>Rhabditida</taxon>
        <taxon>Tylenchina</taxon>
        <taxon>Tylenchomorpha</taxon>
        <taxon>Sphaerularioidea</taxon>
        <taxon>Anguinidae</taxon>
        <taxon>Anguininae</taxon>
        <taxon>Ditylenchus</taxon>
    </lineage>
</organism>